<keyword evidence="5" id="KW-1133">Transmembrane helix</keyword>
<dbReference type="PROSITE" id="PS51257">
    <property type="entry name" value="PROKAR_LIPOPROTEIN"/>
    <property type="match status" value="1"/>
</dbReference>
<dbReference type="InterPro" id="IPR019734">
    <property type="entry name" value="TPR_rpt"/>
</dbReference>
<accession>A0A1W9S2Z2</accession>
<dbReference type="Pfam" id="PF13525">
    <property type="entry name" value="YfiO"/>
    <property type="match status" value="1"/>
</dbReference>
<dbReference type="InterPro" id="IPR039565">
    <property type="entry name" value="BamD-like"/>
</dbReference>
<dbReference type="InterPro" id="IPR011990">
    <property type="entry name" value="TPR-like_helical_dom_sf"/>
</dbReference>
<dbReference type="Proteomes" id="UP000192611">
    <property type="component" value="Unassembled WGS sequence"/>
</dbReference>
<evidence type="ECO:0000256" key="4">
    <source>
        <dbReference type="PROSITE-ProRule" id="PRU00339"/>
    </source>
</evidence>
<keyword evidence="4" id="KW-0802">TPR repeat</keyword>
<evidence type="ECO:0000259" key="6">
    <source>
        <dbReference type="Pfam" id="PF13525"/>
    </source>
</evidence>
<keyword evidence="1" id="KW-0732">Signal</keyword>
<organism evidence="7 8">
    <name type="scientific">Candidatus Coatesbacteria bacterium 4484_99</name>
    <dbReference type="NCBI Taxonomy" id="1970774"/>
    <lineage>
        <taxon>Bacteria</taxon>
        <taxon>Candidatus Coatesiibacteriota</taxon>
    </lineage>
</organism>
<feature type="transmembrane region" description="Helical" evidence="5">
    <location>
        <begin position="6"/>
        <end position="26"/>
    </location>
</feature>
<comment type="caution">
    <text evidence="7">The sequence shown here is derived from an EMBL/GenBank/DDBJ whole genome shotgun (WGS) entry which is preliminary data.</text>
</comment>
<reference evidence="8" key="1">
    <citation type="submission" date="2017-03" db="EMBL/GenBank/DDBJ databases">
        <title>Novel pathways for hydrocarbon cycling and metabolic interdependencies in hydrothermal sediment communities.</title>
        <authorList>
            <person name="Dombrowski N."/>
            <person name="Seitz K."/>
            <person name="Teske A."/>
            <person name="Baker B."/>
        </authorList>
    </citation>
    <scope>NUCLEOTIDE SEQUENCE [LARGE SCALE GENOMIC DNA]</scope>
</reference>
<evidence type="ECO:0000256" key="1">
    <source>
        <dbReference type="ARBA" id="ARBA00022729"/>
    </source>
</evidence>
<evidence type="ECO:0000313" key="8">
    <source>
        <dbReference type="Proteomes" id="UP000192611"/>
    </source>
</evidence>
<dbReference type="AlphaFoldDB" id="A0A1W9S2Z2"/>
<evidence type="ECO:0000256" key="2">
    <source>
        <dbReference type="ARBA" id="ARBA00023136"/>
    </source>
</evidence>
<dbReference type="SMART" id="SM00028">
    <property type="entry name" value="TPR"/>
    <property type="match status" value="3"/>
</dbReference>
<dbReference type="Gene3D" id="1.25.40.10">
    <property type="entry name" value="Tetratricopeptide repeat domain"/>
    <property type="match status" value="1"/>
</dbReference>
<keyword evidence="2 5" id="KW-0472">Membrane</keyword>
<protein>
    <recommendedName>
        <fullName evidence="6">Outer membrane lipoprotein BamD-like domain-containing protein</fullName>
    </recommendedName>
</protein>
<dbReference type="InterPro" id="IPR017689">
    <property type="entry name" value="BamD"/>
</dbReference>
<evidence type="ECO:0000256" key="5">
    <source>
        <dbReference type="SAM" id="Phobius"/>
    </source>
</evidence>
<feature type="domain" description="Outer membrane lipoprotein BamD-like" evidence="6">
    <location>
        <begin position="35"/>
        <end position="229"/>
    </location>
</feature>
<dbReference type="PROSITE" id="PS50005">
    <property type="entry name" value="TPR"/>
    <property type="match status" value="1"/>
</dbReference>
<feature type="repeat" description="TPR" evidence="4">
    <location>
        <begin position="38"/>
        <end position="71"/>
    </location>
</feature>
<evidence type="ECO:0000256" key="3">
    <source>
        <dbReference type="ARBA" id="ARBA00023237"/>
    </source>
</evidence>
<evidence type="ECO:0000313" key="7">
    <source>
        <dbReference type="EMBL" id="OQX91193.1"/>
    </source>
</evidence>
<proteinExistence type="predicted"/>
<keyword evidence="3" id="KW-0998">Cell outer membrane</keyword>
<dbReference type="SUPFAM" id="SSF48452">
    <property type="entry name" value="TPR-like"/>
    <property type="match status" value="1"/>
</dbReference>
<sequence>MIFLNKQGYIGSIIVLSCIVLMFSCGGKKIMVSYDMSAEASFEEGMKLYDEGHYDKAIEYFLNVVTFNPSANIADDAQFMVGMSYYNMKKYEDAIAEFEMVISNFARSELVDDAYYYEGLSYLRLSPPYYLDQALTKTAIDKFKTVIETYQYSNVIDDAKKALYESRNKLARKEYEAESFYMRRGEYKSVIVYSELIEKDYYDTEWVDDAIYLRAIAEYKLEMYEDARTTITKLIEKYPDSEYVGDVRKLLMELDSKI</sequence>
<dbReference type="EMBL" id="NATQ01000008">
    <property type="protein sequence ID" value="OQX91193.1"/>
    <property type="molecule type" value="Genomic_DNA"/>
</dbReference>
<keyword evidence="5" id="KW-0812">Transmembrane</keyword>
<dbReference type="NCBIfam" id="TIGR03302">
    <property type="entry name" value="OM_YfiO"/>
    <property type="match status" value="1"/>
</dbReference>
<name>A0A1W9S2Z2_9BACT</name>
<gene>
    <name evidence="7" type="ORF">B6D57_00715</name>
</gene>